<evidence type="ECO:0000256" key="2">
    <source>
        <dbReference type="ARBA" id="ARBA00004174"/>
    </source>
</evidence>
<reference evidence="16" key="1">
    <citation type="submission" date="2022-11" db="UniProtKB">
        <authorList>
            <consortium name="EnsemblMetazoa"/>
        </authorList>
    </citation>
    <scope>IDENTIFICATION</scope>
</reference>
<name>A0A913ZJF6_PATMI</name>
<evidence type="ECO:0000256" key="9">
    <source>
        <dbReference type="ARBA" id="ARBA00023002"/>
    </source>
</evidence>
<dbReference type="Proteomes" id="UP000887568">
    <property type="component" value="Unplaced"/>
</dbReference>
<dbReference type="FunFam" id="1.10.630.10:FF:000238">
    <property type="entry name" value="Cytochrome P450 2A6"/>
    <property type="match status" value="1"/>
</dbReference>
<dbReference type="GO" id="GO:0016712">
    <property type="term" value="F:oxidoreductase activity, acting on paired donors, with incorporation or reduction of molecular oxygen, reduced flavin or flavoprotein as one donor, and incorporation of one atom of oxygen"/>
    <property type="evidence" value="ECO:0007669"/>
    <property type="project" value="TreeGrafter"/>
</dbReference>
<keyword evidence="9 14" id="KW-0560">Oxidoreductase</keyword>
<dbReference type="GO" id="GO:0005789">
    <property type="term" value="C:endoplasmic reticulum membrane"/>
    <property type="evidence" value="ECO:0007669"/>
    <property type="project" value="UniProtKB-SubCell"/>
</dbReference>
<keyword evidence="11 14" id="KW-0503">Monooxygenase</keyword>
<dbReference type="PRINTS" id="PR00463">
    <property type="entry name" value="EP450I"/>
</dbReference>
<dbReference type="GO" id="GO:0006805">
    <property type="term" value="P:xenobiotic metabolic process"/>
    <property type="evidence" value="ECO:0007669"/>
    <property type="project" value="TreeGrafter"/>
</dbReference>
<dbReference type="GO" id="GO:0020037">
    <property type="term" value="F:heme binding"/>
    <property type="evidence" value="ECO:0007669"/>
    <property type="project" value="InterPro"/>
</dbReference>
<dbReference type="SUPFAM" id="SSF48264">
    <property type="entry name" value="Cytochrome P450"/>
    <property type="match status" value="1"/>
</dbReference>
<proteinExistence type="inferred from homology"/>
<comment type="cofactor">
    <cofactor evidence="1 13">
        <name>heme</name>
        <dbReference type="ChEBI" id="CHEBI:30413"/>
    </cofactor>
</comment>
<dbReference type="GO" id="GO:0006082">
    <property type="term" value="P:organic acid metabolic process"/>
    <property type="evidence" value="ECO:0007669"/>
    <property type="project" value="TreeGrafter"/>
</dbReference>
<evidence type="ECO:0000256" key="7">
    <source>
        <dbReference type="ARBA" id="ARBA00022824"/>
    </source>
</evidence>
<feature type="transmembrane region" description="Helical" evidence="15">
    <location>
        <begin position="12"/>
        <end position="33"/>
    </location>
</feature>
<keyword evidence="15" id="KW-0812">Transmembrane</keyword>
<evidence type="ECO:0000256" key="10">
    <source>
        <dbReference type="ARBA" id="ARBA00023004"/>
    </source>
</evidence>
<evidence type="ECO:0000256" key="1">
    <source>
        <dbReference type="ARBA" id="ARBA00001971"/>
    </source>
</evidence>
<keyword evidence="12 15" id="KW-0472">Membrane</keyword>
<dbReference type="InterPro" id="IPR036396">
    <property type="entry name" value="Cyt_P450_sf"/>
</dbReference>
<sequence length="496" mass="55741">MAFQTAVQMFSYLPSVRVLLAFFLTVLIIKWTLEWLCGPANLPPGPWGLPLLGANFRLGSNPGQSLFEMSKRYGKIFSLRIGPRLTVVITDPELVREAHCKKAEATSARDPSTLDWLDVSGSIISCSGSDVKPLRRFILRALRDFGLGKKSSERLIMEEAQHLCRALERTGKGTFFDPRNQIQMAVANIICTLCFGRRFDYASSELMQLVLSLQAVSHISGLSITREIPLLFLAPRFKVFREGGLTYRKIITDIVAQHKATFDPDHHRDVTDKLIQETSNEDSLFSFGDDRIYRTLIDMFGAGADTTSSVLQFALWHMALKPNVQKKVRSEILTAVGTERAPDLSDRPRLPYTQATVNEVLRLTHPVPLNLLHRTTASIELAGYDIPEGTELMTPIACMNMDPGTWKEPEEFDPERFLSKDGKSMVLPPGFLPFGTGSRMCLGKTLARSELFLFFATMMQRFTFDLPPKAPGSHSGYFGFFLWFPDHFKISATPNF</sequence>
<evidence type="ECO:0000256" key="4">
    <source>
        <dbReference type="ARBA" id="ARBA00010617"/>
    </source>
</evidence>
<keyword evidence="6 13" id="KW-0479">Metal-binding</keyword>
<comment type="subcellular location">
    <subcellularLocation>
        <location evidence="3">Endoplasmic reticulum membrane</location>
        <topology evidence="3">Peripheral membrane protein</topology>
    </subcellularLocation>
    <subcellularLocation>
        <location evidence="2">Microsome membrane</location>
        <topology evidence="2">Peripheral membrane protein</topology>
    </subcellularLocation>
</comment>
<accession>A0A913ZJF6</accession>
<dbReference type="RefSeq" id="XP_038051181.1">
    <property type="nucleotide sequence ID" value="XM_038195253.1"/>
</dbReference>
<keyword evidence="8" id="KW-0492">Microsome</keyword>
<feature type="binding site" description="axial binding residue" evidence="13">
    <location>
        <position position="441"/>
    </location>
    <ligand>
        <name>heme</name>
        <dbReference type="ChEBI" id="CHEBI:30413"/>
    </ligand>
    <ligandPart>
        <name>Fe</name>
        <dbReference type="ChEBI" id="CHEBI:18248"/>
    </ligandPart>
</feature>
<dbReference type="InterPro" id="IPR017972">
    <property type="entry name" value="Cyt_P450_CS"/>
</dbReference>
<dbReference type="InterPro" id="IPR002401">
    <property type="entry name" value="Cyt_P450_E_grp-I"/>
</dbReference>
<dbReference type="InterPro" id="IPR001128">
    <property type="entry name" value="Cyt_P450"/>
</dbReference>
<dbReference type="PANTHER" id="PTHR24300">
    <property type="entry name" value="CYTOCHROME P450 508A4-RELATED"/>
    <property type="match status" value="1"/>
</dbReference>
<dbReference type="CDD" id="cd20617">
    <property type="entry name" value="CYP1_2-like"/>
    <property type="match status" value="1"/>
</dbReference>
<evidence type="ECO:0008006" key="18">
    <source>
        <dbReference type="Google" id="ProtNLM"/>
    </source>
</evidence>
<evidence type="ECO:0000256" key="3">
    <source>
        <dbReference type="ARBA" id="ARBA00004406"/>
    </source>
</evidence>
<dbReference type="Gene3D" id="1.10.630.10">
    <property type="entry name" value="Cytochrome P450"/>
    <property type="match status" value="1"/>
</dbReference>
<dbReference type="GO" id="GO:0008395">
    <property type="term" value="F:steroid hydroxylase activity"/>
    <property type="evidence" value="ECO:0007669"/>
    <property type="project" value="TreeGrafter"/>
</dbReference>
<keyword evidence="15" id="KW-1133">Transmembrane helix</keyword>
<evidence type="ECO:0000256" key="12">
    <source>
        <dbReference type="ARBA" id="ARBA00023136"/>
    </source>
</evidence>
<keyword evidence="10 13" id="KW-0408">Iron</keyword>
<dbReference type="AlphaFoldDB" id="A0A913ZJF6"/>
<dbReference type="PRINTS" id="PR00385">
    <property type="entry name" value="P450"/>
</dbReference>
<dbReference type="InterPro" id="IPR050182">
    <property type="entry name" value="Cytochrome_P450_fam2"/>
</dbReference>
<keyword evidence="5 13" id="KW-0349">Heme</keyword>
<keyword evidence="7" id="KW-0256">Endoplasmic reticulum</keyword>
<dbReference type="GeneID" id="119724275"/>
<dbReference type="OrthoDB" id="2789670at2759"/>
<dbReference type="Pfam" id="PF00067">
    <property type="entry name" value="p450"/>
    <property type="match status" value="1"/>
</dbReference>
<evidence type="ECO:0000256" key="11">
    <source>
        <dbReference type="ARBA" id="ARBA00023033"/>
    </source>
</evidence>
<dbReference type="PROSITE" id="PS00086">
    <property type="entry name" value="CYTOCHROME_P450"/>
    <property type="match status" value="1"/>
</dbReference>
<evidence type="ECO:0000256" key="14">
    <source>
        <dbReference type="RuleBase" id="RU000461"/>
    </source>
</evidence>
<dbReference type="PANTHER" id="PTHR24300:SF397">
    <property type="entry name" value="CYTOCHROME P450 2U1"/>
    <property type="match status" value="1"/>
</dbReference>
<evidence type="ECO:0000256" key="5">
    <source>
        <dbReference type="ARBA" id="ARBA00022617"/>
    </source>
</evidence>
<dbReference type="OMA" id="FALWHMA"/>
<dbReference type="GO" id="GO:0005506">
    <property type="term" value="F:iron ion binding"/>
    <property type="evidence" value="ECO:0007669"/>
    <property type="project" value="InterPro"/>
</dbReference>
<organism evidence="16 17">
    <name type="scientific">Patiria miniata</name>
    <name type="common">Bat star</name>
    <name type="synonym">Asterina miniata</name>
    <dbReference type="NCBI Taxonomy" id="46514"/>
    <lineage>
        <taxon>Eukaryota</taxon>
        <taxon>Metazoa</taxon>
        <taxon>Echinodermata</taxon>
        <taxon>Eleutherozoa</taxon>
        <taxon>Asterozoa</taxon>
        <taxon>Asteroidea</taxon>
        <taxon>Valvatacea</taxon>
        <taxon>Valvatida</taxon>
        <taxon>Asterinidae</taxon>
        <taxon>Patiria</taxon>
    </lineage>
</organism>
<evidence type="ECO:0000256" key="13">
    <source>
        <dbReference type="PIRSR" id="PIRSR602401-1"/>
    </source>
</evidence>
<evidence type="ECO:0000256" key="15">
    <source>
        <dbReference type="SAM" id="Phobius"/>
    </source>
</evidence>
<comment type="similarity">
    <text evidence="4 14">Belongs to the cytochrome P450 family.</text>
</comment>
<evidence type="ECO:0000313" key="17">
    <source>
        <dbReference type="Proteomes" id="UP000887568"/>
    </source>
</evidence>
<evidence type="ECO:0000256" key="8">
    <source>
        <dbReference type="ARBA" id="ARBA00022848"/>
    </source>
</evidence>
<protein>
    <recommendedName>
        <fullName evidence="18">Cytochrome P450</fullName>
    </recommendedName>
</protein>
<dbReference type="EnsemblMetazoa" id="XM_038195253.1">
    <property type="protein sequence ID" value="XP_038051181.1"/>
    <property type="gene ID" value="LOC119724275"/>
</dbReference>
<keyword evidence="17" id="KW-1185">Reference proteome</keyword>
<evidence type="ECO:0000313" key="16">
    <source>
        <dbReference type="EnsemblMetazoa" id="XP_038051181.1"/>
    </source>
</evidence>
<evidence type="ECO:0000256" key="6">
    <source>
        <dbReference type="ARBA" id="ARBA00022723"/>
    </source>
</evidence>